<dbReference type="PROSITE" id="PS51186">
    <property type="entry name" value="GNAT"/>
    <property type="match status" value="1"/>
</dbReference>
<dbReference type="PANTHER" id="PTHR43451">
    <property type="entry name" value="ACETYLTRANSFERASE (GNAT) FAMILY PROTEIN"/>
    <property type="match status" value="1"/>
</dbReference>
<feature type="domain" description="N-acetyltransferase" evidence="1">
    <location>
        <begin position="6"/>
        <end position="151"/>
    </location>
</feature>
<keyword evidence="2" id="KW-0808">Transferase</keyword>
<evidence type="ECO:0000313" key="2">
    <source>
        <dbReference type="EMBL" id="MXP75044.1"/>
    </source>
</evidence>
<dbReference type="InterPro" id="IPR052564">
    <property type="entry name" value="N-acetyltrans/Recomb-assoc"/>
</dbReference>
<keyword evidence="3" id="KW-1185">Reference proteome</keyword>
<dbReference type="Proteomes" id="UP000460412">
    <property type="component" value="Unassembled WGS sequence"/>
</dbReference>
<dbReference type="AlphaFoldDB" id="A0A7X3MEN0"/>
<dbReference type="CDD" id="cd04301">
    <property type="entry name" value="NAT_SF"/>
    <property type="match status" value="1"/>
</dbReference>
<name>A0A7X3MEN0_9FIRM</name>
<evidence type="ECO:0000313" key="3">
    <source>
        <dbReference type="Proteomes" id="UP000460412"/>
    </source>
</evidence>
<gene>
    <name evidence="2" type="ORF">GN277_06520</name>
</gene>
<reference evidence="2 3" key="1">
    <citation type="submission" date="2019-12" db="EMBL/GenBank/DDBJ databases">
        <title>Sporaefaciens musculi gen. nov., sp. nov., a novel bacterium isolated from the caecum of an obese mouse.</title>
        <authorList>
            <person name="Rasmussen T.S."/>
            <person name="Streidl T."/>
            <person name="Hitch T.C.A."/>
            <person name="Wortmann E."/>
            <person name="Deptula P."/>
            <person name="Hansen M."/>
            <person name="Nielsen D.S."/>
            <person name="Clavel T."/>
            <person name="Vogensen F.K."/>
        </authorList>
    </citation>
    <scope>NUCLEOTIDE SEQUENCE [LARGE SCALE GENOMIC DNA]</scope>
    <source>
        <strain evidence="2 3">WCA-9-b2</strain>
    </source>
</reference>
<dbReference type="Gene3D" id="3.40.630.30">
    <property type="match status" value="1"/>
</dbReference>
<dbReference type="EMBL" id="WUQX01000001">
    <property type="protein sequence ID" value="MXP75044.1"/>
    <property type="molecule type" value="Genomic_DNA"/>
</dbReference>
<dbReference type="PANTHER" id="PTHR43451:SF1">
    <property type="entry name" value="ACETYLTRANSFERASE"/>
    <property type="match status" value="1"/>
</dbReference>
<dbReference type="GO" id="GO:0016747">
    <property type="term" value="F:acyltransferase activity, transferring groups other than amino-acyl groups"/>
    <property type="evidence" value="ECO:0007669"/>
    <property type="project" value="InterPro"/>
</dbReference>
<sequence length="155" mass="17941">MLHSTIELRQTEDSATVARIAAETVRAIYPQYYPAGAVEFFIELHSEEEVKKVKNKEEIYLVLVQGEIVGTGSIRKNEICRLFILPEYQGKGYGSWLMDILEKRILEKYGKVHVDASFPAENMYFKRGYEIVAFEKIKTENGDYLCYHTMEKMGL</sequence>
<proteinExistence type="predicted"/>
<dbReference type="RefSeq" id="WP_159750359.1">
    <property type="nucleotide sequence ID" value="NZ_CASZNZ010000134.1"/>
</dbReference>
<dbReference type="InterPro" id="IPR016181">
    <property type="entry name" value="Acyl_CoA_acyltransferase"/>
</dbReference>
<dbReference type="SUPFAM" id="SSF55729">
    <property type="entry name" value="Acyl-CoA N-acyltransferases (Nat)"/>
    <property type="match status" value="1"/>
</dbReference>
<dbReference type="Pfam" id="PF13673">
    <property type="entry name" value="Acetyltransf_10"/>
    <property type="match status" value="1"/>
</dbReference>
<protein>
    <submittedName>
        <fullName evidence="2">GNAT family N-acetyltransferase</fullName>
    </submittedName>
</protein>
<evidence type="ECO:0000259" key="1">
    <source>
        <dbReference type="PROSITE" id="PS51186"/>
    </source>
</evidence>
<organism evidence="2 3">
    <name type="scientific">Sporofaciens musculi</name>
    <dbReference type="NCBI Taxonomy" id="2681861"/>
    <lineage>
        <taxon>Bacteria</taxon>
        <taxon>Bacillati</taxon>
        <taxon>Bacillota</taxon>
        <taxon>Clostridia</taxon>
        <taxon>Lachnospirales</taxon>
        <taxon>Lachnospiraceae</taxon>
        <taxon>Sporofaciens</taxon>
    </lineage>
</organism>
<dbReference type="InterPro" id="IPR000182">
    <property type="entry name" value="GNAT_dom"/>
</dbReference>
<comment type="caution">
    <text evidence="2">The sequence shown here is derived from an EMBL/GenBank/DDBJ whole genome shotgun (WGS) entry which is preliminary data.</text>
</comment>
<accession>A0A7X3MEN0</accession>